<dbReference type="GeneID" id="17291583"/>
<dbReference type="EMBL" id="JH993078">
    <property type="protein sequence ID" value="EKX36183.1"/>
    <property type="molecule type" value="Genomic_DNA"/>
</dbReference>
<proteinExistence type="predicted"/>
<evidence type="ECO:0000313" key="1">
    <source>
        <dbReference type="EMBL" id="EKX34840.1"/>
    </source>
</evidence>
<dbReference type="KEGG" id="gtt:GUITHDRAFT_146946"/>
<dbReference type="EnsemblProtists" id="EKX36183">
    <property type="protein sequence ID" value="EKX36183"/>
    <property type="gene ID" value="GUITHDRAFT_145994"/>
</dbReference>
<reference evidence="1 4" key="1">
    <citation type="journal article" date="2012" name="Nature">
        <title>Algal genomes reveal evolutionary mosaicism and the fate of nucleomorphs.</title>
        <authorList>
            <consortium name="DOE Joint Genome Institute"/>
            <person name="Curtis B.A."/>
            <person name="Tanifuji G."/>
            <person name="Burki F."/>
            <person name="Gruber A."/>
            <person name="Irimia M."/>
            <person name="Maruyama S."/>
            <person name="Arias M.C."/>
            <person name="Ball S.G."/>
            <person name="Gile G.H."/>
            <person name="Hirakawa Y."/>
            <person name="Hopkins J.F."/>
            <person name="Kuo A."/>
            <person name="Rensing S.A."/>
            <person name="Schmutz J."/>
            <person name="Symeonidi A."/>
            <person name="Elias M."/>
            <person name="Eveleigh R.J."/>
            <person name="Herman E.K."/>
            <person name="Klute M.J."/>
            <person name="Nakayama T."/>
            <person name="Obornik M."/>
            <person name="Reyes-Prieto A."/>
            <person name="Armbrust E.V."/>
            <person name="Aves S.J."/>
            <person name="Beiko R.G."/>
            <person name="Coutinho P."/>
            <person name="Dacks J.B."/>
            <person name="Durnford D.G."/>
            <person name="Fast N.M."/>
            <person name="Green B.R."/>
            <person name="Grisdale C.J."/>
            <person name="Hempel F."/>
            <person name="Henrissat B."/>
            <person name="Hoppner M.P."/>
            <person name="Ishida K."/>
            <person name="Kim E."/>
            <person name="Koreny L."/>
            <person name="Kroth P.G."/>
            <person name="Liu Y."/>
            <person name="Malik S.B."/>
            <person name="Maier U.G."/>
            <person name="McRose D."/>
            <person name="Mock T."/>
            <person name="Neilson J.A."/>
            <person name="Onodera N.T."/>
            <person name="Poole A.M."/>
            <person name="Pritham E.J."/>
            <person name="Richards T.A."/>
            <person name="Rocap G."/>
            <person name="Roy S.W."/>
            <person name="Sarai C."/>
            <person name="Schaack S."/>
            <person name="Shirato S."/>
            <person name="Slamovits C.H."/>
            <person name="Spencer D.F."/>
            <person name="Suzuki S."/>
            <person name="Worden A.Z."/>
            <person name="Zauner S."/>
            <person name="Barry K."/>
            <person name="Bell C."/>
            <person name="Bharti A.K."/>
            <person name="Crow J.A."/>
            <person name="Grimwood J."/>
            <person name="Kramer R."/>
            <person name="Lindquist E."/>
            <person name="Lucas S."/>
            <person name="Salamov A."/>
            <person name="McFadden G.I."/>
            <person name="Lane C.E."/>
            <person name="Keeling P.J."/>
            <person name="Gray M.W."/>
            <person name="Grigoriev I.V."/>
            <person name="Archibald J.M."/>
        </authorList>
    </citation>
    <scope>NUCLEOTIDE SEQUENCE</scope>
    <source>
        <strain evidence="1 4">CCMP2712</strain>
    </source>
</reference>
<reference evidence="3" key="3">
    <citation type="submission" date="2016-03" db="UniProtKB">
        <authorList>
            <consortium name="EnsemblProtists"/>
        </authorList>
    </citation>
    <scope>IDENTIFICATION</scope>
</reference>
<dbReference type="AlphaFoldDB" id="L1IG94"/>
<evidence type="ECO:0000313" key="3">
    <source>
        <dbReference type="EnsemblProtists" id="EKX34840"/>
    </source>
</evidence>
<dbReference type="EMBL" id="JH993102">
    <property type="protein sequence ID" value="EKX34840.1"/>
    <property type="molecule type" value="Genomic_DNA"/>
</dbReference>
<sequence>MFFKIIDYVKENQSVADFEYELMALYYGKSAAKITFNGKLTQKERESHLQHLKQKMMKDNGLYQAYLEDYIAFQRNKANTLRWHTEDPKVLMYRSYCASAEYNAFQALCEGRPVEDVVVVQEQLVLPY</sequence>
<dbReference type="HOGENOM" id="CLU_1963769_0_0_1"/>
<dbReference type="KEGG" id="gtt:GUITHDRAFT_145994"/>
<keyword evidence="4" id="KW-1185">Reference proteome</keyword>
<gene>
    <name evidence="2" type="ORF">GUITHDRAFT_145994</name>
    <name evidence="1" type="ORF">GUITHDRAFT_146946</name>
</gene>
<reference evidence="4" key="2">
    <citation type="submission" date="2012-11" db="EMBL/GenBank/DDBJ databases">
        <authorList>
            <person name="Kuo A."/>
            <person name="Curtis B.A."/>
            <person name="Tanifuji G."/>
            <person name="Burki F."/>
            <person name="Gruber A."/>
            <person name="Irimia M."/>
            <person name="Maruyama S."/>
            <person name="Arias M.C."/>
            <person name="Ball S.G."/>
            <person name="Gile G.H."/>
            <person name="Hirakawa Y."/>
            <person name="Hopkins J.F."/>
            <person name="Rensing S.A."/>
            <person name="Schmutz J."/>
            <person name="Symeonidi A."/>
            <person name="Elias M."/>
            <person name="Eveleigh R.J."/>
            <person name="Herman E.K."/>
            <person name="Klute M.J."/>
            <person name="Nakayama T."/>
            <person name="Obornik M."/>
            <person name="Reyes-Prieto A."/>
            <person name="Armbrust E.V."/>
            <person name="Aves S.J."/>
            <person name="Beiko R.G."/>
            <person name="Coutinho P."/>
            <person name="Dacks J.B."/>
            <person name="Durnford D.G."/>
            <person name="Fast N.M."/>
            <person name="Green B.R."/>
            <person name="Grisdale C."/>
            <person name="Hempe F."/>
            <person name="Henrissat B."/>
            <person name="Hoppner M.P."/>
            <person name="Ishida K.-I."/>
            <person name="Kim E."/>
            <person name="Koreny L."/>
            <person name="Kroth P.G."/>
            <person name="Liu Y."/>
            <person name="Malik S.-B."/>
            <person name="Maier U.G."/>
            <person name="McRose D."/>
            <person name="Mock T."/>
            <person name="Neilson J.A."/>
            <person name="Onodera N.T."/>
            <person name="Poole A.M."/>
            <person name="Pritham E.J."/>
            <person name="Richards T.A."/>
            <person name="Rocap G."/>
            <person name="Roy S.W."/>
            <person name="Sarai C."/>
            <person name="Schaack S."/>
            <person name="Shirato S."/>
            <person name="Slamovits C.H."/>
            <person name="Spencer D.F."/>
            <person name="Suzuki S."/>
            <person name="Worden A.Z."/>
            <person name="Zauner S."/>
            <person name="Barry K."/>
            <person name="Bell C."/>
            <person name="Bharti A.K."/>
            <person name="Crow J.A."/>
            <person name="Grimwood J."/>
            <person name="Kramer R."/>
            <person name="Lindquist E."/>
            <person name="Lucas S."/>
            <person name="Salamov A."/>
            <person name="McFadden G.I."/>
            <person name="Lane C.E."/>
            <person name="Keeling P.J."/>
            <person name="Gray M.W."/>
            <person name="Grigoriev I.V."/>
            <person name="Archibald J.M."/>
        </authorList>
    </citation>
    <scope>NUCLEOTIDE SEQUENCE</scope>
    <source>
        <strain evidence="4">CCMP2712</strain>
    </source>
</reference>
<dbReference type="RefSeq" id="XP_005823163.1">
    <property type="nucleotide sequence ID" value="XM_005823106.1"/>
</dbReference>
<evidence type="ECO:0000313" key="4">
    <source>
        <dbReference type="Proteomes" id="UP000011087"/>
    </source>
</evidence>
<dbReference type="EnsemblProtists" id="EKX34840">
    <property type="protein sequence ID" value="EKX34840"/>
    <property type="gene ID" value="GUITHDRAFT_146946"/>
</dbReference>
<name>L1IG94_GUITC</name>
<evidence type="ECO:0000313" key="2">
    <source>
        <dbReference type="EMBL" id="EKX36183.1"/>
    </source>
</evidence>
<accession>L1IG94</accession>
<dbReference type="Proteomes" id="UP000011087">
    <property type="component" value="Unassembled WGS sequence"/>
</dbReference>
<organism evidence="1">
    <name type="scientific">Guillardia theta (strain CCMP2712)</name>
    <name type="common">Cryptophyte</name>
    <dbReference type="NCBI Taxonomy" id="905079"/>
    <lineage>
        <taxon>Eukaryota</taxon>
        <taxon>Cryptophyceae</taxon>
        <taxon>Pyrenomonadales</taxon>
        <taxon>Geminigeraceae</taxon>
        <taxon>Guillardia</taxon>
    </lineage>
</organism>
<protein>
    <submittedName>
        <fullName evidence="1 3">Uncharacterized protein</fullName>
    </submittedName>
</protein>
<dbReference type="GeneID" id="17292934"/>
<dbReference type="RefSeq" id="XP_005821820.1">
    <property type="nucleotide sequence ID" value="XM_005821763.1"/>
</dbReference>
<dbReference type="PaxDb" id="55529-EKX34840"/>